<dbReference type="AlphaFoldDB" id="T1H7Y4"/>
<proteinExistence type="predicted"/>
<dbReference type="PANTHER" id="PTHR10380:SF196">
    <property type="entry name" value="CUTICULAR PROTEIN 72EA"/>
    <property type="match status" value="1"/>
</dbReference>
<protein>
    <recommendedName>
        <fullName evidence="3">Cuticle protein</fullName>
    </recommendedName>
</protein>
<reference evidence="1" key="1">
    <citation type="submission" date="2015-05" db="UniProtKB">
        <authorList>
            <consortium name="EnsemblMetazoa"/>
        </authorList>
    </citation>
    <scope>IDENTIFICATION</scope>
</reference>
<dbReference type="HOGENOM" id="CLU_724777_0_0_1"/>
<keyword evidence="2" id="KW-1185">Reference proteome</keyword>
<evidence type="ECO:0000313" key="2">
    <source>
        <dbReference type="Proteomes" id="UP000015103"/>
    </source>
</evidence>
<dbReference type="VEuPathDB" id="VectorBase:RPRC000117"/>
<dbReference type="GO" id="GO:0008010">
    <property type="term" value="F:structural constituent of chitin-based larval cuticle"/>
    <property type="evidence" value="ECO:0007669"/>
    <property type="project" value="TreeGrafter"/>
</dbReference>
<dbReference type="Proteomes" id="UP000015103">
    <property type="component" value="Unassembled WGS sequence"/>
</dbReference>
<dbReference type="InParanoid" id="T1H7Y4"/>
<dbReference type="Pfam" id="PF00379">
    <property type="entry name" value="Chitin_bind_4"/>
    <property type="match status" value="2"/>
</dbReference>
<name>T1H7Y4_RHOPR</name>
<dbReference type="OMA" id="TGPHHAK"/>
<dbReference type="STRING" id="13249.T1H7Y4"/>
<dbReference type="EMBL" id="ACPB03012894">
    <property type="status" value="NOT_ANNOTATED_CDS"/>
    <property type="molecule type" value="Genomic_DNA"/>
</dbReference>
<dbReference type="InterPro" id="IPR000618">
    <property type="entry name" value="Insect_cuticle"/>
</dbReference>
<evidence type="ECO:0008006" key="3">
    <source>
        <dbReference type="Google" id="ProtNLM"/>
    </source>
</evidence>
<dbReference type="GO" id="GO:0062129">
    <property type="term" value="C:chitin-based extracellular matrix"/>
    <property type="evidence" value="ECO:0007669"/>
    <property type="project" value="TreeGrafter"/>
</dbReference>
<dbReference type="EnsemblMetazoa" id="RPRC000117-RA">
    <property type="protein sequence ID" value="RPRC000117-PA"/>
    <property type="gene ID" value="RPRC000117"/>
</dbReference>
<dbReference type="InterPro" id="IPR050468">
    <property type="entry name" value="Cuticle_Struct_Prot"/>
</dbReference>
<dbReference type="PANTHER" id="PTHR10380">
    <property type="entry name" value="CUTICLE PROTEIN"/>
    <property type="match status" value="1"/>
</dbReference>
<evidence type="ECO:0000313" key="1">
    <source>
        <dbReference type="EnsemblMetazoa" id="RPRC000117-PA"/>
    </source>
</evidence>
<organism evidence="1 2">
    <name type="scientific">Rhodnius prolixus</name>
    <name type="common">Triatomid bug</name>
    <dbReference type="NCBI Taxonomy" id="13249"/>
    <lineage>
        <taxon>Eukaryota</taxon>
        <taxon>Metazoa</taxon>
        <taxon>Ecdysozoa</taxon>
        <taxon>Arthropoda</taxon>
        <taxon>Hexapoda</taxon>
        <taxon>Insecta</taxon>
        <taxon>Pterygota</taxon>
        <taxon>Neoptera</taxon>
        <taxon>Paraneoptera</taxon>
        <taxon>Hemiptera</taxon>
        <taxon>Heteroptera</taxon>
        <taxon>Panheteroptera</taxon>
        <taxon>Cimicomorpha</taxon>
        <taxon>Reduviidae</taxon>
        <taxon>Triatominae</taxon>
        <taxon>Rhodnius</taxon>
    </lineage>
</organism>
<dbReference type="PROSITE" id="PS51155">
    <property type="entry name" value="CHIT_BIND_RR_2"/>
    <property type="match status" value="2"/>
</dbReference>
<accession>T1H7Y4</accession>
<sequence length="375" mass="37460">APAPVVVAPVSTQYHAQDELGQYTYGYSGGPSAKHETKTLDGVTRGGYSYVDGNGLVQSATYVSDPVHGFRVAATNLPAGPAVPTSIKTVVAAAPVVVASPALATVAAVPVVAKTSAVVAPAVVASPAPFVASHVATVTAAPAVFHFNQHIPLQARDAALAAKEVHENAVLSVGPALVAGNTLLAARPATVLATAPSVLSRVATVTATPALVSVTPAPAVLASAAPAVFASAAPAAAVVHASPAAVVASPAVAPAVVAPAAVAVPSSAVVVNPVVTTQYHAQDELGQYTFGYSGGPSAKHETKTLDGVTRGGYSYVDAHGDVQSTAYVSDPVHGFRVAATNLPVQPGPKYLADSPEVAYEKAKLFKLQAEHVAKL</sequence>
<dbReference type="eggNOG" id="ENOG502RYTI">
    <property type="taxonomic scope" value="Eukaryota"/>
</dbReference>